<name>A0A9P6GG70_9PLEO</name>
<accession>A0A9P6GG70</accession>
<evidence type="ECO:0000256" key="1">
    <source>
        <dbReference type="SAM" id="Coils"/>
    </source>
</evidence>
<keyword evidence="4" id="KW-1185">Reference proteome</keyword>
<dbReference type="AlphaFoldDB" id="A0A9P6GG70"/>
<feature type="region of interest" description="Disordered" evidence="2">
    <location>
        <begin position="417"/>
        <end position="622"/>
    </location>
</feature>
<keyword evidence="1" id="KW-0175">Coiled coil</keyword>
<sequence>MSGLYSANCSNQCRQISPRRFPPPSDTASTASTASIPTTAGAGLTEEEVIAGVQRIAYRDHEKLRSVGGRPSRAINPDPGPCPASRSDIDKRYHVSDHWHGEAVQIEDELTRWLDFRWRQFKVREDSKAFNKYKEATHKYQEKKGIDRAVELQLDRQTKLDEWWEYYIYEHWKRPHLERELKQAKRELEPRKEEMRKAERNGSVGVDWSSRAEELVRYKEKISRAQKEVDQAQKRLNVLRVQRSLSAVEKGIMITQAEKDLESARKRLESQKSEELEQLLKEVERGRAQARLRNQQGKVDYANTRLKRLDTLLEWIAGQFAEIATEYASSGWESQHNRDLLDGWEKYYVYMRERLQATQERDAEDEAEWLQQGWLRERTEAEELRHDLRFPQERVRPLKALLAWIEREFPEIAAKYAPSSQDSQSNGDHQGGDQAILPHSKPSGIESARKASRLNGRKSTQRKGRPARKQSPLSQVPPSKVSKPIQRRRYPPNEKLNATRHAVWPPEDHANDGRPKVAVRRSKQISQRTCDPAPTLVRAREKSPRCRPGGTLRRSARILERTEKLHSLGSDQEAKPVQSSTTARRKPTRHTAVHTDAAYSGTPQGVSKTRRWKTTSKKGKNV</sequence>
<evidence type="ECO:0000313" key="3">
    <source>
        <dbReference type="EMBL" id="KAF9733805.1"/>
    </source>
</evidence>
<gene>
    <name evidence="3" type="ORF">PMIN01_08148</name>
</gene>
<feature type="compositionally biased region" description="Basic residues" evidence="2">
    <location>
        <begin position="450"/>
        <end position="468"/>
    </location>
</feature>
<feature type="compositionally biased region" description="Polar residues" evidence="2">
    <location>
        <begin position="1"/>
        <end position="15"/>
    </location>
</feature>
<organism evidence="3 4">
    <name type="scientific">Paraphaeosphaeria minitans</name>
    <dbReference type="NCBI Taxonomy" id="565426"/>
    <lineage>
        <taxon>Eukaryota</taxon>
        <taxon>Fungi</taxon>
        <taxon>Dikarya</taxon>
        <taxon>Ascomycota</taxon>
        <taxon>Pezizomycotina</taxon>
        <taxon>Dothideomycetes</taxon>
        <taxon>Pleosporomycetidae</taxon>
        <taxon>Pleosporales</taxon>
        <taxon>Massarineae</taxon>
        <taxon>Didymosphaeriaceae</taxon>
        <taxon>Paraphaeosphaeria</taxon>
    </lineage>
</organism>
<feature type="coiled-coil region" evidence="1">
    <location>
        <begin position="181"/>
        <end position="293"/>
    </location>
</feature>
<dbReference type="OrthoDB" id="3793429at2759"/>
<evidence type="ECO:0000313" key="4">
    <source>
        <dbReference type="Proteomes" id="UP000756921"/>
    </source>
</evidence>
<comment type="caution">
    <text evidence="3">The sequence shown here is derived from an EMBL/GenBank/DDBJ whole genome shotgun (WGS) entry which is preliminary data.</text>
</comment>
<feature type="compositionally biased region" description="Basic residues" evidence="2">
    <location>
        <begin position="608"/>
        <end position="622"/>
    </location>
</feature>
<reference evidence="3" key="1">
    <citation type="journal article" date="2020" name="Mol. Plant Microbe Interact.">
        <title>Genome Sequence of the Biocontrol Agent Coniothyrium minitans strain Conio (IMI 134523).</title>
        <authorList>
            <person name="Patel D."/>
            <person name="Shittu T.A."/>
            <person name="Baroncelli R."/>
            <person name="Muthumeenakshi S."/>
            <person name="Osborne T.H."/>
            <person name="Janganan T.K."/>
            <person name="Sreenivasaprasad S."/>
        </authorList>
    </citation>
    <scope>NUCLEOTIDE SEQUENCE</scope>
    <source>
        <strain evidence="3">Conio</strain>
    </source>
</reference>
<protein>
    <submittedName>
        <fullName evidence="3">Uncharacterized protein</fullName>
    </submittedName>
</protein>
<evidence type="ECO:0000256" key="2">
    <source>
        <dbReference type="SAM" id="MobiDB-lite"/>
    </source>
</evidence>
<feature type="compositionally biased region" description="Basic and acidic residues" evidence="2">
    <location>
        <begin position="557"/>
        <end position="566"/>
    </location>
</feature>
<dbReference type="EMBL" id="WJXW01000008">
    <property type="protein sequence ID" value="KAF9733805.1"/>
    <property type="molecule type" value="Genomic_DNA"/>
</dbReference>
<dbReference type="Proteomes" id="UP000756921">
    <property type="component" value="Unassembled WGS sequence"/>
</dbReference>
<feature type="region of interest" description="Disordered" evidence="2">
    <location>
        <begin position="1"/>
        <end position="41"/>
    </location>
</feature>
<feature type="compositionally biased region" description="Polar residues" evidence="2">
    <location>
        <begin position="418"/>
        <end position="428"/>
    </location>
</feature>
<feature type="compositionally biased region" description="Basic and acidic residues" evidence="2">
    <location>
        <begin position="506"/>
        <end position="515"/>
    </location>
</feature>
<feature type="compositionally biased region" description="Low complexity" evidence="2">
    <location>
        <begin position="26"/>
        <end position="40"/>
    </location>
</feature>
<feature type="compositionally biased region" description="Basic residues" evidence="2">
    <location>
        <begin position="583"/>
        <end position="592"/>
    </location>
</feature>
<proteinExistence type="predicted"/>